<dbReference type="OrthoDB" id="5421343at2"/>
<keyword evidence="2" id="KW-1185">Reference proteome</keyword>
<dbReference type="RefSeq" id="WP_012173472.1">
    <property type="nucleotide sequence ID" value="NC_009943.1"/>
</dbReference>
<dbReference type="Pfam" id="PF08309">
    <property type="entry name" value="LVIVD"/>
    <property type="match status" value="8"/>
</dbReference>
<gene>
    <name evidence="1" type="ordered locus">Dole_0043</name>
</gene>
<dbReference type="Proteomes" id="UP000008561">
    <property type="component" value="Chromosome"/>
</dbReference>
<reference evidence="1 2" key="1">
    <citation type="submission" date="2007-10" db="EMBL/GenBank/DDBJ databases">
        <title>Complete sequence of Desulfococcus oleovorans Hxd3.</title>
        <authorList>
            <consortium name="US DOE Joint Genome Institute"/>
            <person name="Copeland A."/>
            <person name="Lucas S."/>
            <person name="Lapidus A."/>
            <person name="Barry K."/>
            <person name="Glavina del Rio T."/>
            <person name="Dalin E."/>
            <person name="Tice H."/>
            <person name="Pitluck S."/>
            <person name="Kiss H."/>
            <person name="Brettin T."/>
            <person name="Bruce D."/>
            <person name="Detter J.C."/>
            <person name="Han C."/>
            <person name="Schmutz J."/>
            <person name="Larimer F."/>
            <person name="Land M."/>
            <person name="Hauser L."/>
            <person name="Kyrpides N."/>
            <person name="Kim E."/>
            <person name="Wawrik B."/>
            <person name="Richardson P."/>
        </authorList>
    </citation>
    <scope>NUCLEOTIDE SEQUENCE [LARGE SCALE GENOMIC DNA]</scope>
    <source>
        <strain evidence="2">DSM 6200 / JCM 39069 / Hxd3</strain>
    </source>
</reference>
<evidence type="ECO:0000313" key="1">
    <source>
        <dbReference type="EMBL" id="ABW65853.1"/>
    </source>
</evidence>
<dbReference type="AlphaFoldDB" id="A8ZRT6"/>
<dbReference type="SUPFAM" id="SSF101908">
    <property type="entry name" value="Putative isomerase YbhE"/>
    <property type="match status" value="1"/>
</dbReference>
<sequence length="796" mass="84136">MKQRLSRWMITIFCCLWATGVHALVGDIQLLNRWPMAGPNSIAIADIDGTDYVFVGDGEVVSVYDTTPALLSRFDVALSGAADLDKPGEVAGTEGIYGIFYAENHLYVACGNEGLQIFDVTDPLNVGTPTGVYIPRETLGRAKVSDVTVLDGYAYLTYFLLTSEGYDSGIQVIDVTNPANPVLKGESELPDTFADLKRAQGLHVTDIDGTLYAFVADLYNGLAIFDVNVPADPHAEASCYFTYAYDVTVAEIPADSGNYYAYVADDFAGLRIISFDPDEFTNEVDILYGAEGNVIPTCQYAGGSSKALSVTVDPANELVFVGDQYYGLLAIDVSDVAKINTLPGDVDLTGYVTNYATDMTSAYSVCAETGGPTVVYVADAIKGFQRASLVDPMDETTWEITGVENTNTPADADALFIDENTNYIYVVDDDATNAGHDEGLRIFYAIVSEEYLTFLLKGKLPTDGEAKDVYVHDGYVYVADGSKGLKIIDPGLPEDGDDADEDGDNQFVAQPELTGSCVVAGGTGDAMDVVVSGTFAYVAAGAGGLSIINVVNKTAPQEKGVLGGAHISDARAVWVKDVDGNGTDDYAYVADGGNGLKIVDISDKTNPALVKTVALEGTAQSVFELRGRAYVAGGDAGFHVVFVSDLENARLVSGYNAAPFEDVKDVFAAISNESPAVDLLWVATGKTGMGFFTYPPDVPPQLVVHFDTFGDAKAVSVFGDFAFLADGAGGLLATTVSTASGGATDEGWDWLAGIVPVDIHSTTYGGSSGCAVDTVRPAATGLWQSLKKLFHKGSAF</sequence>
<dbReference type="eggNOG" id="COG5276">
    <property type="taxonomic scope" value="Bacteria"/>
</dbReference>
<dbReference type="HOGENOM" id="CLU_014871_0_0_7"/>
<evidence type="ECO:0000313" key="2">
    <source>
        <dbReference type="Proteomes" id="UP000008561"/>
    </source>
</evidence>
<dbReference type="InterPro" id="IPR013211">
    <property type="entry name" value="LVIVD"/>
</dbReference>
<dbReference type="STRING" id="96561.Dole_0043"/>
<protein>
    <submittedName>
        <fullName evidence="1">LVIVD repeat protein</fullName>
    </submittedName>
</protein>
<accession>A8ZRT6</accession>
<proteinExistence type="predicted"/>
<organism evidence="1 2">
    <name type="scientific">Desulfosudis oleivorans (strain DSM 6200 / JCM 39069 / Hxd3)</name>
    <name type="common">Desulfococcus oleovorans</name>
    <dbReference type="NCBI Taxonomy" id="96561"/>
    <lineage>
        <taxon>Bacteria</taxon>
        <taxon>Pseudomonadati</taxon>
        <taxon>Thermodesulfobacteriota</taxon>
        <taxon>Desulfobacteria</taxon>
        <taxon>Desulfobacterales</taxon>
        <taxon>Desulfosudaceae</taxon>
        <taxon>Desulfosudis</taxon>
    </lineage>
</organism>
<dbReference type="KEGG" id="dol:Dole_0043"/>
<name>A8ZRT6_DESOH</name>
<dbReference type="EMBL" id="CP000859">
    <property type="protein sequence ID" value="ABW65853.1"/>
    <property type="molecule type" value="Genomic_DNA"/>
</dbReference>
<dbReference type="SUPFAM" id="SSF75011">
    <property type="entry name" value="3-carboxy-cis,cis-mucoante lactonizing enzyme"/>
    <property type="match status" value="1"/>
</dbReference>